<keyword evidence="3" id="KW-1185">Reference proteome</keyword>
<accession>A0ABU3BNR0</accession>
<dbReference type="Proteomes" id="UP001267426">
    <property type="component" value="Unassembled WGS sequence"/>
</dbReference>
<feature type="domain" description="FlgD/Vpr Ig-like" evidence="1">
    <location>
        <begin position="485"/>
        <end position="548"/>
    </location>
</feature>
<dbReference type="InterPro" id="IPR025965">
    <property type="entry name" value="FlgD/Vpr_Ig-like"/>
</dbReference>
<dbReference type="InterPro" id="IPR026444">
    <property type="entry name" value="Secre_tail"/>
</dbReference>
<evidence type="ECO:0000313" key="2">
    <source>
        <dbReference type="EMBL" id="MDT0630913.1"/>
    </source>
</evidence>
<dbReference type="InterPro" id="IPR011050">
    <property type="entry name" value="Pectin_lyase_fold/virulence"/>
</dbReference>
<dbReference type="RefSeq" id="WP_311662250.1">
    <property type="nucleotide sequence ID" value="NZ_JAVRHT010000006.1"/>
</dbReference>
<gene>
    <name evidence="2" type="ORF">RM540_04055</name>
</gene>
<name>A0ABU3BNR0_9BACT</name>
<evidence type="ECO:0000259" key="1">
    <source>
        <dbReference type="Pfam" id="PF13860"/>
    </source>
</evidence>
<dbReference type="SUPFAM" id="SSF51126">
    <property type="entry name" value="Pectin lyase-like"/>
    <property type="match status" value="1"/>
</dbReference>
<evidence type="ECO:0000313" key="3">
    <source>
        <dbReference type="Proteomes" id="UP001267426"/>
    </source>
</evidence>
<dbReference type="EMBL" id="JAVRHT010000006">
    <property type="protein sequence ID" value="MDT0630913.1"/>
    <property type="molecule type" value="Genomic_DNA"/>
</dbReference>
<sequence>MAQTQTCPADQAVCAVENGQLLNRVINRDTTVTGERAREDRVYQLARDAIYLYDGNVRNSGYHLRVFGAPGDGPLPQVYATVNQNSGNVPGDWVRQEGDVTFRDFAFSGIIEDPVLNPDGLTIIPAGVVRVEQPGFTLTIDGTVWSNTRNRFVRAESALKALFLTNSVWVNSGYNGPSGGNLGVGKAIDLRDGSIDSLVIRNTTFANYTDRIIRHRGSTGPIRTMIFDHNTIINAFSYHGMMALGQVGDKIQITNNLFVDPFVAGGDTSDVVRQSEFDESGEVYASNGQPEMFWVFTEPSGNAEFEIANNVYVISPEVEAFYDRFGDGMGNDGNPDNGTDGDNDILDEGTKLTDFILDRIENDAAAFVEGDFELVNRPAPMVNLGEWYRTEARRTKATETFDPATDDYDRKTLAYYLESGDFDASYPASANAYTAATGGCPVGDLNWFPTRYDACTFSVANESGPGQVTGAVRLFPTAPNPTRGSATVTYSLDRPVEVEVTLVNMIGQTVATLTPRQMQQAGTHTLRWDGAAGQALASGVYVVRLQAGDAVVTSRMTIVR</sequence>
<comment type="caution">
    <text evidence="2">The sequence shown here is derived from an EMBL/GenBank/DDBJ whole genome shotgun (WGS) entry which is preliminary data.</text>
</comment>
<dbReference type="Gene3D" id="2.60.40.4070">
    <property type="match status" value="1"/>
</dbReference>
<dbReference type="Pfam" id="PF13860">
    <property type="entry name" value="FlgD_ig"/>
    <property type="match status" value="1"/>
</dbReference>
<reference evidence="2 3" key="1">
    <citation type="submission" date="2023-09" db="EMBL/GenBank/DDBJ databases">
        <authorList>
            <person name="Rey-Velasco X."/>
        </authorList>
    </citation>
    <scope>NUCLEOTIDE SEQUENCE [LARGE SCALE GENOMIC DNA]</scope>
    <source>
        <strain evidence="2 3">F394</strain>
    </source>
</reference>
<dbReference type="NCBIfam" id="TIGR04183">
    <property type="entry name" value="Por_Secre_tail"/>
    <property type="match status" value="1"/>
</dbReference>
<proteinExistence type="predicted"/>
<organism evidence="2 3">
    <name type="scientific">Rubrivirga litoralis</name>
    <dbReference type="NCBI Taxonomy" id="3075598"/>
    <lineage>
        <taxon>Bacteria</taxon>
        <taxon>Pseudomonadati</taxon>
        <taxon>Rhodothermota</taxon>
        <taxon>Rhodothermia</taxon>
        <taxon>Rhodothermales</taxon>
        <taxon>Rubricoccaceae</taxon>
        <taxon>Rubrivirga</taxon>
    </lineage>
</organism>
<protein>
    <submittedName>
        <fullName evidence="2">T9SS type A sorting domain-containing protein</fullName>
    </submittedName>
</protein>